<dbReference type="NCBIfam" id="NF005996">
    <property type="entry name" value="PRK08123.1"/>
    <property type="match status" value="1"/>
</dbReference>
<dbReference type="InterPro" id="IPR016195">
    <property type="entry name" value="Pol/histidinol_Pase-like"/>
</dbReference>
<accession>A0ABV8WYB9</accession>
<evidence type="ECO:0000256" key="5">
    <source>
        <dbReference type="ARBA" id="ARBA00022801"/>
    </source>
</evidence>
<comment type="similarity">
    <text evidence="2 8">Belongs to the PHP hydrolase family. HisK subfamily.</text>
</comment>
<dbReference type="Proteomes" id="UP001595882">
    <property type="component" value="Unassembled WGS sequence"/>
</dbReference>
<dbReference type="EMBL" id="JBHSDT010000008">
    <property type="protein sequence ID" value="MFC4404470.1"/>
    <property type="molecule type" value="Genomic_DNA"/>
</dbReference>
<dbReference type="PANTHER" id="PTHR21039">
    <property type="entry name" value="HISTIDINOL PHOSPHATASE-RELATED"/>
    <property type="match status" value="1"/>
</dbReference>
<dbReference type="RefSeq" id="WP_390253177.1">
    <property type="nucleotide sequence ID" value="NZ_JBHSDT010000008.1"/>
</dbReference>
<evidence type="ECO:0000256" key="4">
    <source>
        <dbReference type="ARBA" id="ARBA00022605"/>
    </source>
</evidence>
<evidence type="ECO:0000259" key="9">
    <source>
        <dbReference type="Pfam" id="PF02811"/>
    </source>
</evidence>
<dbReference type="EC" id="3.1.3.15" evidence="3 8"/>
<evidence type="ECO:0000313" key="10">
    <source>
        <dbReference type="EMBL" id="MFC4404470.1"/>
    </source>
</evidence>
<dbReference type="Pfam" id="PF02811">
    <property type="entry name" value="PHP"/>
    <property type="match status" value="1"/>
</dbReference>
<dbReference type="InterPro" id="IPR010140">
    <property type="entry name" value="Histidinol_P_phosphatase_HisJ"/>
</dbReference>
<name>A0ABV8WYB9_9BACI</name>
<keyword evidence="6 8" id="KW-0368">Histidine biosynthesis</keyword>
<keyword evidence="5 8" id="KW-0378">Hydrolase</keyword>
<organism evidence="10 11">
    <name type="scientific">Gracilibacillus xinjiangensis</name>
    <dbReference type="NCBI Taxonomy" id="1193282"/>
    <lineage>
        <taxon>Bacteria</taxon>
        <taxon>Bacillati</taxon>
        <taxon>Bacillota</taxon>
        <taxon>Bacilli</taxon>
        <taxon>Bacillales</taxon>
        <taxon>Bacillaceae</taxon>
        <taxon>Gracilibacillus</taxon>
    </lineage>
</organism>
<proteinExistence type="inferred from homology"/>
<dbReference type="Gene3D" id="3.20.20.140">
    <property type="entry name" value="Metal-dependent hydrolases"/>
    <property type="match status" value="1"/>
</dbReference>
<gene>
    <name evidence="10" type="primary">hisJ</name>
    <name evidence="10" type="ORF">ACFOY7_15495</name>
</gene>
<keyword evidence="4 8" id="KW-0028">Amino-acid biosynthesis</keyword>
<dbReference type="GO" id="GO:0004401">
    <property type="term" value="F:histidinol-phosphatase activity"/>
    <property type="evidence" value="ECO:0007669"/>
    <property type="project" value="UniProtKB-EC"/>
</dbReference>
<feature type="domain" description="PHP" evidence="9">
    <location>
        <begin position="6"/>
        <end position="218"/>
    </location>
</feature>
<dbReference type="CDD" id="cd12110">
    <property type="entry name" value="PHP_HisPPase_Hisj_like"/>
    <property type="match status" value="1"/>
</dbReference>
<comment type="pathway">
    <text evidence="1 8">Amino-acid biosynthesis; L-histidine biosynthesis; L-histidine from 5-phospho-alpha-D-ribose 1-diphosphate: step 8/9.</text>
</comment>
<evidence type="ECO:0000256" key="7">
    <source>
        <dbReference type="ARBA" id="ARBA00049158"/>
    </source>
</evidence>
<evidence type="ECO:0000313" key="11">
    <source>
        <dbReference type="Proteomes" id="UP001595882"/>
    </source>
</evidence>
<evidence type="ECO:0000256" key="1">
    <source>
        <dbReference type="ARBA" id="ARBA00004970"/>
    </source>
</evidence>
<dbReference type="PANTHER" id="PTHR21039:SF0">
    <property type="entry name" value="HISTIDINOL-PHOSPHATASE"/>
    <property type="match status" value="1"/>
</dbReference>
<evidence type="ECO:0000256" key="6">
    <source>
        <dbReference type="ARBA" id="ARBA00023102"/>
    </source>
</evidence>
<reference evidence="11" key="1">
    <citation type="journal article" date="2019" name="Int. J. Syst. Evol. Microbiol.">
        <title>The Global Catalogue of Microorganisms (GCM) 10K type strain sequencing project: providing services to taxonomists for standard genome sequencing and annotation.</title>
        <authorList>
            <consortium name="The Broad Institute Genomics Platform"/>
            <consortium name="The Broad Institute Genome Sequencing Center for Infectious Disease"/>
            <person name="Wu L."/>
            <person name="Ma J."/>
        </authorList>
    </citation>
    <scope>NUCLEOTIDE SEQUENCE [LARGE SCALE GENOMIC DNA]</scope>
    <source>
        <strain evidence="11">CCUG 37865</strain>
    </source>
</reference>
<protein>
    <recommendedName>
        <fullName evidence="3 8">Histidinol-phosphatase</fullName>
        <shortName evidence="8">HolPase</shortName>
        <ecNumber evidence="3 8">3.1.3.15</ecNumber>
    </recommendedName>
</protein>
<keyword evidence="11" id="KW-1185">Reference proteome</keyword>
<sequence>MFYTGDYHVHTNYCPHGSNDQINKYIENAISLGLKEISFTEHAPLPKNFDDPTPENDSAMNWNDLANYIEEIQRLKEKYHKKIRINLGFELDYIEGFDSEISHFLDQTGPVIDDAILSVHMLKNPSGQYVCLDYSAEMFAEIIKQFGSVDKVYEQYYRTLNLAIRADLGKYKPQRIGHITLIEKYSKKYLPKNDYTHTIERLLDQISRENLALDINTAGLFKEDCNRIYPDESIIVKAHHKGIALIPGSDSHTASHLARGFNQLPEYIRFSTPPLKTNN</sequence>
<evidence type="ECO:0000256" key="3">
    <source>
        <dbReference type="ARBA" id="ARBA00013085"/>
    </source>
</evidence>
<dbReference type="InterPro" id="IPR004013">
    <property type="entry name" value="PHP_dom"/>
</dbReference>
<comment type="caution">
    <text evidence="10">The sequence shown here is derived from an EMBL/GenBank/DDBJ whole genome shotgun (WGS) entry which is preliminary data.</text>
</comment>
<dbReference type="NCBIfam" id="TIGR01856">
    <property type="entry name" value="hisJ_fam"/>
    <property type="match status" value="1"/>
</dbReference>
<evidence type="ECO:0000256" key="8">
    <source>
        <dbReference type="RuleBase" id="RU366003"/>
    </source>
</evidence>
<dbReference type="SUPFAM" id="SSF89550">
    <property type="entry name" value="PHP domain-like"/>
    <property type="match status" value="1"/>
</dbReference>
<evidence type="ECO:0000256" key="2">
    <source>
        <dbReference type="ARBA" id="ARBA00009152"/>
    </source>
</evidence>
<comment type="catalytic activity">
    <reaction evidence="7 8">
        <text>L-histidinol phosphate + H2O = L-histidinol + phosphate</text>
        <dbReference type="Rhea" id="RHEA:14465"/>
        <dbReference type="ChEBI" id="CHEBI:15377"/>
        <dbReference type="ChEBI" id="CHEBI:43474"/>
        <dbReference type="ChEBI" id="CHEBI:57699"/>
        <dbReference type="ChEBI" id="CHEBI:57980"/>
        <dbReference type="EC" id="3.1.3.15"/>
    </reaction>
</comment>